<dbReference type="InterPro" id="IPR007730">
    <property type="entry name" value="SPOR-like_dom"/>
</dbReference>
<gene>
    <name evidence="4" type="ORF">EHV23_03595</name>
</gene>
<dbReference type="GO" id="GO:0030428">
    <property type="term" value="C:cell septum"/>
    <property type="evidence" value="ECO:0007669"/>
    <property type="project" value="TreeGrafter"/>
</dbReference>
<feature type="region of interest" description="Disordered" evidence="1">
    <location>
        <begin position="63"/>
        <end position="214"/>
    </location>
</feature>
<dbReference type="SUPFAM" id="SSF110997">
    <property type="entry name" value="Sporulation related repeat"/>
    <property type="match status" value="1"/>
</dbReference>
<protein>
    <submittedName>
        <fullName evidence="4">SPOR domain-containing protein</fullName>
    </submittedName>
</protein>
<feature type="domain" description="SPOR" evidence="3">
    <location>
        <begin position="238"/>
        <end position="316"/>
    </location>
</feature>
<evidence type="ECO:0000313" key="5">
    <source>
        <dbReference type="Proteomes" id="UP000270261"/>
    </source>
</evidence>
<evidence type="ECO:0000259" key="3">
    <source>
        <dbReference type="PROSITE" id="PS51724"/>
    </source>
</evidence>
<keyword evidence="2" id="KW-1133">Transmembrane helix</keyword>
<evidence type="ECO:0000256" key="1">
    <source>
        <dbReference type="SAM" id="MobiDB-lite"/>
    </source>
</evidence>
<dbReference type="PANTHER" id="PTHR38687">
    <property type="entry name" value="CELL DIVISION PROTEIN DEDD-RELATED"/>
    <property type="match status" value="1"/>
</dbReference>
<dbReference type="OrthoDB" id="8563804at2"/>
<comment type="caution">
    <text evidence="4">The sequence shown here is derived from an EMBL/GenBank/DDBJ whole genome shotgun (WGS) entry which is preliminary data.</text>
</comment>
<dbReference type="EMBL" id="RRUE01000001">
    <property type="protein sequence ID" value="RRN45322.1"/>
    <property type="molecule type" value="Genomic_DNA"/>
</dbReference>
<reference evidence="4 5" key="1">
    <citation type="submission" date="2018-11" db="EMBL/GenBank/DDBJ databases">
        <title>Genome sequencing of Lautropia sp. KCOM 2505 (= ChDC F240).</title>
        <authorList>
            <person name="Kook J.-K."/>
            <person name="Park S.-N."/>
            <person name="Lim Y.K."/>
        </authorList>
    </citation>
    <scope>NUCLEOTIDE SEQUENCE [LARGE SCALE GENOMIC DNA]</scope>
    <source>
        <strain evidence="4 5">KCOM 2505</strain>
    </source>
</reference>
<proteinExistence type="predicted"/>
<dbReference type="InterPro" id="IPR036680">
    <property type="entry name" value="SPOR-like_sf"/>
</dbReference>
<sequence length="316" mass="32384">MSRPKSRTGSDAAADPLLPEKKKARQRLVGAIALCLLAAIVVPMLLESEPRTGLRSLPMTVENATETTRADRPWVTPPQTGDTMSMPDQVVMVDEGAAARGSSQAMPQAPGDLPGARLPGLGADEAAGGEGMDAATGQTPDASRTAAAARQAAEARHAAGRAAEAQAAAARRGQPGAAAAPAGQPGAAATHSGGAQPLPKPLPMAQARQSAPADRPDVLARLIDQVDAPAKGGKTPPAQQQRRFLVQVGAYSNVKSARAAVDRVSRAGFTAYQETVKSGNADWIRVRVGPFGSREDAERAQQALKQAGVTAALIAL</sequence>
<evidence type="ECO:0000256" key="2">
    <source>
        <dbReference type="SAM" id="Phobius"/>
    </source>
</evidence>
<dbReference type="Gene3D" id="3.30.70.1070">
    <property type="entry name" value="Sporulation related repeat"/>
    <property type="match status" value="1"/>
</dbReference>
<feature type="compositionally biased region" description="Low complexity" evidence="1">
    <location>
        <begin position="160"/>
        <end position="189"/>
    </location>
</feature>
<dbReference type="Proteomes" id="UP000270261">
    <property type="component" value="Unassembled WGS sequence"/>
</dbReference>
<dbReference type="GO" id="GO:0032153">
    <property type="term" value="C:cell division site"/>
    <property type="evidence" value="ECO:0007669"/>
    <property type="project" value="TreeGrafter"/>
</dbReference>
<name>A0A3R8NC86_9BURK</name>
<dbReference type="GO" id="GO:0042834">
    <property type="term" value="F:peptidoglycan binding"/>
    <property type="evidence" value="ECO:0007669"/>
    <property type="project" value="InterPro"/>
</dbReference>
<dbReference type="PANTHER" id="PTHR38687:SF1">
    <property type="entry name" value="CELL DIVISION PROTEIN DEDD"/>
    <property type="match status" value="1"/>
</dbReference>
<keyword evidence="5" id="KW-1185">Reference proteome</keyword>
<evidence type="ECO:0000313" key="4">
    <source>
        <dbReference type="EMBL" id="RRN45322.1"/>
    </source>
</evidence>
<dbReference type="InterPro" id="IPR052521">
    <property type="entry name" value="Cell_div_SPOR-domain"/>
</dbReference>
<dbReference type="GO" id="GO:0032506">
    <property type="term" value="P:cytokinetic process"/>
    <property type="evidence" value="ECO:0007669"/>
    <property type="project" value="TreeGrafter"/>
</dbReference>
<dbReference type="AlphaFoldDB" id="A0A3R8NC86"/>
<dbReference type="PROSITE" id="PS51724">
    <property type="entry name" value="SPOR"/>
    <property type="match status" value="1"/>
</dbReference>
<organism evidence="4 5">
    <name type="scientific">Lautropia dentalis</name>
    <dbReference type="NCBI Taxonomy" id="2490857"/>
    <lineage>
        <taxon>Bacteria</taxon>
        <taxon>Pseudomonadati</taxon>
        <taxon>Pseudomonadota</taxon>
        <taxon>Betaproteobacteria</taxon>
        <taxon>Burkholderiales</taxon>
        <taxon>Burkholderiaceae</taxon>
        <taxon>Lautropia</taxon>
    </lineage>
</organism>
<dbReference type="Pfam" id="PF05036">
    <property type="entry name" value="SPOR"/>
    <property type="match status" value="1"/>
</dbReference>
<feature type="transmembrane region" description="Helical" evidence="2">
    <location>
        <begin position="28"/>
        <end position="46"/>
    </location>
</feature>
<dbReference type="RefSeq" id="WP_125094750.1">
    <property type="nucleotide sequence ID" value="NZ_RRUE01000001.1"/>
</dbReference>
<keyword evidence="2" id="KW-0812">Transmembrane</keyword>
<keyword evidence="2" id="KW-0472">Membrane</keyword>
<accession>A0A3R8NC86</accession>